<dbReference type="SUPFAM" id="SSF53474">
    <property type="entry name" value="alpha/beta-Hydrolases"/>
    <property type="match status" value="1"/>
</dbReference>
<gene>
    <name evidence="1" type="ORF">BDW02DRAFT_643257</name>
</gene>
<name>A0A6A5JW75_9PLEO</name>
<dbReference type="EMBL" id="ML975497">
    <property type="protein sequence ID" value="KAF1828788.1"/>
    <property type="molecule type" value="Genomic_DNA"/>
</dbReference>
<dbReference type="AlphaFoldDB" id="A0A6A5JW75"/>
<organism evidence="1 2">
    <name type="scientific">Decorospora gaudefroyi</name>
    <dbReference type="NCBI Taxonomy" id="184978"/>
    <lineage>
        <taxon>Eukaryota</taxon>
        <taxon>Fungi</taxon>
        <taxon>Dikarya</taxon>
        <taxon>Ascomycota</taxon>
        <taxon>Pezizomycotina</taxon>
        <taxon>Dothideomycetes</taxon>
        <taxon>Pleosporomycetidae</taxon>
        <taxon>Pleosporales</taxon>
        <taxon>Pleosporineae</taxon>
        <taxon>Pleosporaceae</taxon>
        <taxon>Decorospora</taxon>
    </lineage>
</organism>
<dbReference type="Proteomes" id="UP000800040">
    <property type="component" value="Unassembled WGS sequence"/>
</dbReference>
<reference evidence="1" key="1">
    <citation type="submission" date="2020-01" db="EMBL/GenBank/DDBJ databases">
        <authorList>
            <consortium name="DOE Joint Genome Institute"/>
            <person name="Haridas S."/>
            <person name="Albert R."/>
            <person name="Binder M."/>
            <person name="Bloem J."/>
            <person name="Labutti K."/>
            <person name="Salamov A."/>
            <person name="Andreopoulos B."/>
            <person name="Baker S.E."/>
            <person name="Barry K."/>
            <person name="Bills G."/>
            <person name="Bluhm B.H."/>
            <person name="Cannon C."/>
            <person name="Castanera R."/>
            <person name="Culley D.E."/>
            <person name="Daum C."/>
            <person name="Ezra D."/>
            <person name="Gonzalez J.B."/>
            <person name="Henrissat B."/>
            <person name="Kuo A."/>
            <person name="Liang C."/>
            <person name="Lipzen A."/>
            <person name="Lutzoni F."/>
            <person name="Magnuson J."/>
            <person name="Mondo S."/>
            <person name="Nolan M."/>
            <person name="Ohm R."/>
            <person name="Pangilinan J."/>
            <person name="Park H.-J."/>
            <person name="Ramirez L."/>
            <person name="Alfaro M."/>
            <person name="Sun H."/>
            <person name="Tritt A."/>
            <person name="Yoshinaga Y."/>
            <person name="Zwiers L.-H."/>
            <person name="Turgeon B.G."/>
            <person name="Goodwin S.B."/>
            <person name="Spatafora J.W."/>
            <person name="Crous P.W."/>
            <person name="Grigoriev I.V."/>
        </authorList>
    </citation>
    <scope>NUCLEOTIDE SEQUENCE</scope>
    <source>
        <strain evidence="1">P77</strain>
    </source>
</reference>
<keyword evidence="2" id="KW-1185">Reference proteome</keyword>
<accession>A0A6A5JW75</accession>
<sequence>MGALEFICDRRFHRSFVLPANPQTERRKPYRVSYADFGDVNSNAVVLFCGALFGSRLYCAPLDQLAKAHKVRIIHPDRPGVGGSDTVELEKRIQIWLEMVPQLLSHLNISHVAIASHSGGDIYLVNTILTYPHLLNPEHPYVCFFAPWVHPTHSRMLHLLATELLPASLIGKFGPFGRFINQNVIPMIGLSGLVATNIKTSLLESGLSSAPVALDPSAISRSRACPNSSPASFQDIGLDDPQVVDELRTHIAQFLFAECVDGVSADAQLFLKRAVSWRSPSIDWTDFDDVVQLLSRIISEDNRLTGSNRTWAFDCFHAEHDQMVGEKGKKWFNDVWVSSPSYEYHSQDVEGTEHNLLMDPKFGASETWLRRVSESWQTPSV</sequence>
<evidence type="ECO:0000313" key="2">
    <source>
        <dbReference type="Proteomes" id="UP000800040"/>
    </source>
</evidence>
<evidence type="ECO:0000313" key="1">
    <source>
        <dbReference type="EMBL" id="KAF1828788.1"/>
    </source>
</evidence>
<dbReference type="InterPro" id="IPR029058">
    <property type="entry name" value="AB_hydrolase_fold"/>
</dbReference>
<dbReference type="OrthoDB" id="294702at2759"/>
<protein>
    <recommendedName>
        <fullName evidence="3">AB hydrolase-1 domain-containing protein</fullName>
    </recommendedName>
</protein>
<evidence type="ECO:0008006" key="3">
    <source>
        <dbReference type="Google" id="ProtNLM"/>
    </source>
</evidence>
<dbReference type="Gene3D" id="3.40.50.1820">
    <property type="entry name" value="alpha/beta hydrolase"/>
    <property type="match status" value="1"/>
</dbReference>
<proteinExistence type="predicted"/>